<dbReference type="EMBL" id="CAJNOK010026869">
    <property type="protein sequence ID" value="CAF1410087.1"/>
    <property type="molecule type" value="Genomic_DNA"/>
</dbReference>
<comment type="caution">
    <text evidence="2">The sequence shown here is derived from an EMBL/GenBank/DDBJ whole genome shotgun (WGS) entry which is preliminary data.</text>
</comment>
<evidence type="ECO:0000313" key="4">
    <source>
        <dbReference type="Proteomes" id="UP000677228"/>
    </source>
</evidence>
<organism evidence="2 4">
    <name type="scientific">Didymodactylos carnosus</name>
    <dbReference type="NCBI Taxonomy" id="1234261"/>
    <lineage>
        <taxon>Eukaryota</taxon>
        <taxon>Metazoa</taxon>
        <taxon>Spiralia</taxon>
        <taxon>Gnathifera</taxon>
        <taxon>Rotifera</taxon>
        <taxon>Eurotatoria</taxon>
        <taxon>Bdelloidea</taxon>
        <taxon>Philodinida</taxon>
        <taxon>Philodinidae</taxon>
        <taxon>Didymodactylos</taxon>
    </lineage>
</organism>
<evidence type="ECO:0000256" key="1">
    <source>
        <dbReference type="SAM" id="MobiDB-lite"/>
    </source>
</evidence>
<accession>A0A8S2FBD8</accession>
<dbReference type="EMBL" id="CAJOBA010048613">
    <property type="protein sequence ID" value="CAF4214410.1"/>
    <property type="molecule type" value="Genomic_DNA"/>
</dbReference>
<feature type="region of interest" description="Disordered" evidence="1">
    <location>
        <begin position="1"/>
        <end position="22"/>
    </location>
</feature>
<dbReference type="Proteomes" id="UP000677228">
    <property type="component" value="Unassembled WGS sequence"/>
</dbReference>
<evidence type="ECO:0000313" key="2">
    <source>
        <dbReference type="EMBL" id="CAF1410087.1"/>
    </source>
</evidence>
<protein>
    <submittedName>
        <fullName evidence="2">Uncharacterized protein</fullName>
    </submittedName>
</protein>
<dbReference type="Proteomes" id="UP000682733">
    <property type="component" value="Unassembled WGS sequence"/>
</dbReference>
<feature type="non-terminal residue" evidence="2">
    <location>
        <position position="22"/>
    </location>
</feature>
<proteinExistence type="predicted"/>
<dbReference type="AlphaFoldDB" id="A0A8S2FBD8"/>
<reference evidence="2" key="1">
    <citation type="submission" date="2021-02" db="EMBL/GenBank/DDBJ databases">
        <authorList>
            <person name="Nowell W R."/>
        </authorList>
    </citation>
    <scope>NUCLEOTIDE SEQUENCE</scope>
</reference>
<evidence type="ECO:0000313" key="3">
    <source>
        <dbReference type="EMBL" id="CAF4214410.1"/>
    </source>
</evidence>
<name>A0A8S2FBD8_9BILA</name>
<gene>
    <name evidence="2" type="ORF">OVA965_LOCUS33337</name>
    <name evidence="3" type="ORF">TMI583_LOCUS34224</name>
</gene>
<sequence>MGEIESGSEDDDKPYDPLETPE</sequence>